<evidence type="ECO:0000313" key="1">
    <source>
        <dbReference type="EMBL" id="QJA95632.1"/>
    </source>
</evidence>
<proteinExistence type="predicted"/>
<accession>A0A6M3LQ09</accession>
<name>A0A6M3LQ09_9ZZZZ</name>
<reference evidence="1" key="1">
    <citation type="submission" date="2020-03" db="EMBL/GenBank/DDBJ databases">
        <title>The deep terrestrial virosphere.</title>
        <authorList>
            <person name="Holmfeldt K."/>
            <person name="Nilsson E."/>
            <person name="Simone D."/>
            <person name="Lopez-Fernandez M."/>
            <person name="Wu X."/>
            <person name="de Brujin I."/>
            <person name="Lundin D."/>
            <person name="Andersson A."/>
            <person name="Bertilsson S."/>
            <person name="Dopson M."/>
        </authorList>
    </citation>
    <scope>NUCLEOTIDE SEQUENCE</scope>
    <source>
        <strain evidence="1">MM415B05266</strain>
    </source>
</reference>
<dbReference type="EMBL" id="MT143330">
    <property type="protein sequence ID" value="QJA95632.1"/>
    <property type="molecule type" value="Genomic_DNA"/>
</dbReference>
<dbReference type="AlphaFoldDB" id="A0A6M3LQ09"/>
<organism evidence="1">
    <name type="scientific">viral metagenome</name>
    <dbReference type="NCBI Taxonomy" id="1070528"/>
    <lineage>
        <taxon>unclassified sequences</taxon>
        <taxon>metagenomes</taxon>
        <taxon>organismal metagenomes</taxon>
    </lineage>
</organism>
<gene>
    <name evidence="1" type="ORF">MM415B05266_0012</name>
</gene>
<sequence length="73" mass="8573">MECPYCEGECKYEARRQEISEATQFDAGSKFATEEEVREYFTEENMVDMGFDPDFLDAGMASDVINHRWHCEF</sequence>
<protein>
    <submittedName>
        <fullName evidence="1">Uncharacterized protein</fullName>
    </submittedName>
</protein>